<dbReference type="InterPro" id="IPR050810">
    <property type="entry name" value="Bact_Secretion_Sys_Channel"/>
</dbReference>
<evidence type="ECO:0000256" key="2">
    <source>
        <dbReference type="SAM" id="SignalP"/>
    </source>
</evidence>
<feature type="domain" description="Type II/III secretion system secretin-like" evidence="3">
    <location>
        <begin position="249"/>
        <end position="408"/>
    </location>
</feature>
<dbReference type="PANTHER" id="PTHR30332:SF17">
    <property type="entry name" value="TYPE IV PILIATION SYSTEM PROTEIN DR_0774-RELATED"/>
    <property type="match status" value="1"/>
</dbReference>
<evidence type="ECO:0000259" key="3">
    <source>
        <dbReference type="Pfam" id="PF00263"/>
    </source>
</evidence>
<dbReference type="GO" id="GO:0009306">
    <property type="term" value="P:protein secretion"/>
    <property type="evidence" value="ECO:0007669"/>
    <property type="project" value="InterPro"/>
</dbReference>
<sequence length="472" mass="50827">MRNLVAAGLVGVSTLMIAAPTVAQETMREITLGDGVVDKFIIAPGHVVTVTTDKPVADLVVGNPAVADVFPLSDTSVYIQAKGSGFTNIAMYDDNKQLLGVMNVRVRRDFTELQNVIDRSVPGATVSVSNVNNRIRLTGDVRDNVALERVLQLASQYSEEPIINGIRVRSGQQVELDVRILEVQRNAGRQLGVNLAATRSDGLNVFNSGQQVLGQGAASAVATQGTPFGTIVGNILTGAGTQIDVVIDALEARGLARRLANPKLTTTSGVQANFVVGGEVPITRAVTGENGNTAEETAYREYGVRLNFRPVVLDDGLIQLRIRPEVSDIDETPRNGIGFISRKADTTVSLRDGQSFAIAGLLDVSNTRGVEQFPWLGQIPILGALFRSTEFQKRETDLVILVTPRLVRPAAPNEPLATPFDTSRSSNDVELFLLGMLEVDKRMIRSFREGDGVVGPYGHMVDLEFEDGLLVK</sequence>
<dbReference type="Pfam" id="PF00263">
    <property type="entry name" value="Secretin"/>
    <property type="match status" value="1"/>
</dbReference>
<dbReference type="EMBL" id="CP080776">
    <property type="protein sequence ID" value="UWP94188.1"/>
    <property type="molecule type" value="Genomic_DNA"/>
</dbReference>
<feature type="chain" id="PRO_5040444699" evidence="2">
    <location>
        <begin position="19"/>
        <end position="472"/>
    </location>
</feature>
<keyword evidence="2" id="KW-0732">Signal</keyword>
<feature type="domain" description="Pilus formation protein N-terminal" evidence="4">
    <location>
        <begin position="42"/>
        <end position="106"/>
    </location>
</feature>
<evidence type="ECO:0000313" key="5">
    <source>
        <dbReference type="EMBL" id="UWP94188.1"/>
    </source>
</evidence>
<dbReference type="RefSeq" id="WP_259805421.1">
    <property type="nucleotide sequence ID" value="NZ_CP080776.1"/>
</dbReference>
<dbReference type="PRINTS" id="PR00811">
    <property type="entry name" value="BCTERIALGSPD"/>
</dbReference>
<dbReference type="Proteomes" id="UP001057991">
    <property type="component" value="Chromosome"/>
</dbReference>
<name>A0A9Q9LY82_9RHOB</name>
<dbReference type="PRINTS" id="PR01032">
    <property type="entry name" value="PHAGEIV"/>
</dbReference>
<protein>
    <submittedName>
        <fullName evidence="5">Type II and III secretion system protein family protein</fullName>
    </submittedName>
</protein>
<dbReference type="InterPro" id="IPR004846">
    <property type="entry name" value="T2SS/T3SS_dom"/>
</dbReference>
<evidence type="ECO:0000259" key="4">
    <source>
        <dbReference type="Pfam" id="PF13629"/>
    </source>
</evidence>
<organism evidence="5 6">
    <name type="scientific">Aliiroseovarius crassostreae</name>
    <dbReference type="NCBI Taxonomy" id="154981"/>
    <lineage>
        <taxon>Bacteria</taxon>
        <taxon>Pseudomonadati</taxon>
        <taxon>Pseudomonadota</taxon>
        <taxon>Alphaproteobacteria</taxon>
        <taxon>Rhodobacterales</taxon>
        <taxon>Paracoccaceae</taxon>
        <taxon>Aliiroseovarius</taxon>
    </lineage>
</organism>
<comment type="similarity">
    <text evidence="1">Belongs to the bacterial secretin family.</text>
</comment>
<gene>
    <name evidence="5" type="ORF">K3X48_07910</name>
</gene>
<dbReference type="InterPro" id="IPR001775">
    <property type="entry name" value="GspD/PilQ"/>
</dbReference>
<evidence type="ECO:0000313" key="6">
    <source>
        <dbReference type="Proteomes" id="UP001057991"/>
    </source>
</evidence>
<accession>A0A9Q9LY82</accession>
<dbReference type="PANTHER" id="PTHR30332">
    <property type="entry name" value="PROBABLE GENERAL SECRETION PATHWAY PROTEIN D"/>
    <property type="match status" value="1"/>
</dbReference>
<reference evidence="5" key="1">
    <citation type="submission" date="2021-08" db="EMBL/GenBank/DDBJ databases">
        <authorList>
            <person name="Nwanade C."/>
            <person name="Wang M."/>
            <person name="Masoudi A."/>
            <person name="Yu Z."/>
            <person name="Liu J."/>
        </authorList>
    </citation>
    <scope>NUCLEOTIDE SEQUENCE</scope>
    <source>
        <strain evidence="5">S056</strain>
    </source>
</reference>
<evidence type="ECO:0000256" key="1">
    <source>
        <dbReference type="RuleBase" id="RU004003"/>
    </source>
</evidence>
<dbReference type="GO" id="GO:0015627">
    <property type="term" value="C:type II protein secretion system complex"/>
    <property type="evidence" value="ECO:0007669"/>
    <property type="project" value="TreeGrafter"/>
</dbReference>
<feature type="signal peptide" evidence="2">
    <location>
        <begin position="1"/>
        <end position="18"/>
    </location>
</feature>
<proteinExistence type="inferred from homology"/>
<dbReference type="Pfam" id="PF13629">
    <property type="entry name" value="T2SS-T3SS_pil_N"/>
    <property type="match status" value="1"/>
</dbReference>
<dbReference type="AlphaFoldDB" id="A0A9Q9LY82"/>
<dbReference type="InterPro" id="IPR032789">
    <property type="entry name" value="T2SS-T3SS_pil_N"/>
</dbReference>